<keyword evidence="3" id="KW-1185">Reference proteome</keyword>
<keyword evidence="1" id="KW-0472">Membrane</keyword>
<organism evidence="2 3">
    <name type="scientific">Ichthyophthirius multifiliis</name>
    <name type="common">White spot disease agent</name>
    <name type="synonym">Ich</name>
    <dbReference type="NCBI Taxonomy" id="5932"/>
    <lineage>
        <taxon>Eukaryota</taxon>
        <taxon>Sar</taxon>
        <taxon>Alveolata</taxon>
        <taxon>Ciliophora</taxon>
        <taxon>Intramacronucleata</taxon>
        <taxon>Oligohymenophorea</taxon>
        <taxon>Hymenostomatida</taxon>
        <taxon>Ophryoglenina</taxon>
        <taxon>Ichthyophthirius</taxon>
    </lineage>
</organism>
<proteinExistence type="predicted"/>
<dbReference type="InParanoid" id="G0QZA7"/>
<dbReference type="RefSeq" id="XP_004030683.1">
    <property type="nucleotide sequence ID" value="XM_004030635.1"/>
</dbReference>
<feature type="transmembrane region" description="Helical" evidence="1">
    <location>
        <begin position="151"/>
        <end position="171"/>
    </location>
</feature>
<keyword evidence="1" id="KW-0812">Transmembrane</keyword>
<evidence type="ECO:0000313" key="3">
    <source>
        <dbReference type="Proteomes" id="UP000008983"/>
    </source>
</evidence>
<sequence>MILIILINVFRKYYPTLNLFQILNNMKMKIFIMKYYTEHLDICIIYYIYNKIQKKVQLMSNLNNWKDIYAKYLIQQQEMAINNNLLNNKMSIGLFTSFMIQNIWEELTVYLEYYIYQWLLQKIINKNQIMLAIILKNLLYIVYSFRDKMEIFILICVFQLMSLQFNFVMVLQELFYLYYLEINCFQNKAQNKELYQLDKIYGVKELIKKDMGCAMEYLETVMHFQLCLRILKIYNGFIMLINLFKFKKIKTL</sequence>
<evidence type="ECO:0000313" key="2">
    <source>
        <dbReference type="EMBL" id="EGR29447.1"/>
    </source>
</evidence>
<dbReference type="GeneID" id="14905549"/>
<gene>
    <name evidence="2" type="ORF">IMG5_155540</name>
</gene>
<dbReference type="EMBL" id="GL984143">
    <property type="protein sequence ID" value="EGR29447.1"/>
    <property type="molecule type" value="Genomic_DNA"/>
</dbReference>
<feature type="transmembrane region" description="Helical" evidence="1">
    <location>
        <begin position="129"/>
        <end position="145"/>
    </location>
</feature>
<evidence type="ECO:0000256" key="1">
    <source>
        <dbReference type="SAM" id="Phobius"/>
    </source>
</evidence>
<dbReference type="AlphaFoldDB" id="G0QZA7"/>
<evidence type="ECO:0008006" key="4">
    <source>
        <dbReference type="Google" id="ProtNLM"/>
    </source>
</evidence>
<protein>
    <recommendedName>
        <fullName evidence="4">Transmembrane protein</fullName>
    </recommendedName>
</protein>
<reference evidence="2 3" key="1">
    <citation type="submission" date="2011-07" db="EMBL/GenBank/DDBJ databases">
        <authorList>
            <person name="Coyne R."/>
            <person name="Brami D."/>
            <person name="Johnson J."/>
            <person name="Hostetler J."/>
            <person name="Hannick L."/>
            <person name="Clark T."/>
            <person name="Cassidy-Hanley D."/>
            <person name="Inman J."/>
        </authorList>
    </citation>
    <scope>NUCLEOTIDE SEQUENCE [LARGE SCALE GENOMIC DNA]</scope>
    <source>
        <strain evidence="2 3">G5</strain>
    </source>
</reference>
<name>G0QZA7_ICHMU</name>
<dbReference type="Proteomes" id="UP000008983">
    <property type="component" value="Unassembled WGS sequence"/>
</dbReference>
<keyword evidence="1" id="KW-1133">Transmembrane helix</keyword>
<accession>G0QZA7</accession>